<organism evidence="1 2">
    <name type="scientific">Antrihabitans stalactiti</name>
    <dbReference type="NCBI Taxonomy" id="2584121"/>
    <lineage>
        <taxon>Bacteria</taxon>
        <taxon>Bacillati</taxon>
        <taxon>Actinomycetota</taxon>
        <taxon>Actinomycetes</taxon>
        <taxon>Mycobacteriales</taxon>
        <taxon>Nocardiaceae</taxon>
        <taxon>Antrihabitans</taxon>
    </lineage>
</organism>
<protein>
    <submittedName>
        <fullName evidence="1">Uncharacterized protein</fullName>
    </submittedName>
</protein>
<reference evidence="1 2" key="2">
    <citation type="submission" date="2020-06" db="EMBL/GenBank/DDBJ databases">
        <title>Antribacter stalactiti gen. nov., sp. nov., a new member of the family Nacardiaceae isolated from a cave.</title>
        <authorList>
            <person name="Kim I.S."/>
        </authorList>
    </citation>
    <scope>NUCLEOTIDE SEQUENCE [LARGE SCALE GENOMIC DNA]</scope>
    <source>
        <strain evidence="1 2">YC2-7</strain>
    </source>
</reference>
<dbReference type="RefSeq" id="WP_169585851.1">
    <property type="nucleotide sequence ID" value="NZ_VCQU01000002.1"/>
</dbReference>
<accession>A0A848K9Y8</accession>
<comment type="caution">
    <text evidence="1">The sequence shown here is derived from an EMBL/GenBank/DDBJ whole genome shotgun (WGS) entry which is preliminary data.</text>
</comment>
<dbReference type="AlphaFoldDB" id="A0A848K9Y8"/>
<keyword evidence="2" id="KW-1185">Reference proteome</keyword>
<dbReference type="Proteomes" id="UP000535543">
    <property type="component" value="Unassembled WGS sequence"/>
</dbReference>
<name>A0A848K9Y8_9NOCA</name>
<evidence type="ECO:0000313" key="1">
    <source>
        <dbReference type="EMBL" id="NMN95159.1"/>
    </source>
</evidence>
<evidence type="ECO:0000313" key="2">
    <source>
        <dbReference type="Proteomes" id="UP000535543"/>
    </source>
</evidence>
<dbReference type="EMBL" id="VCQU01000002">
    <property type="protein sequence ID" value="NMN95159.1"/>
    <property type="molecule type" value="Genomic_DNA"/>
</dbReference>
<sequence>MTADPKELADRLLDAQVEFVLAELTGERFKDVVARDVADVLAVADTMIVSEVVDSAMVKAVGHRLTDAVGGSDIIEDMTVAVADAIYDMAASDEYTLGDVVDREPVAALIEKFLTMNTLHDRALERLTESPLVANIASSFVNKIVADFMAANRARAEKVPGMSAVLKMGKGAATKVRSAGDRHFEGFLGDVAGRGAQFALRRTNNAIRELIHDAPLHDAAMEFWDLHADEPVSGLREYLTQTDLRELVVIIHEIARTSRNKEYIGHAIDAGIDVFFEKYGSHTLAGLLVEVGISADEVVTDIVAFAPPILEAAKSDGVLAAQIRSRLAPFFTSDATLALLSDAGAAAIVTS</sequence>
<gene>
    <name evidence="1" type="ORF">FGL95_08960</name>
</gene>
<proteinExistence type="predicted"/>
<reference evidence="1 2" key="1">
    <citation type="submission" date="2019-05" db="EMBL/GenBank/DDBJ databases">
        <authorList>
            <person name="Lee S.D."/>
        </authorList>
    </citation>
    <scope>NUCLEOTIDE SEQUENCE [LARGE SCALE GENOMIC DNA]</scope>
    <source>
        <strain evidence="1 2">YC2-7</strain>
    </source>
</reference>